<keyword evidence="1" id="KW-0472">Membrane</keyword>
<evidence type="ECO:0000256" key="1">
    <source>
        <dbReference type="SAM" id="Phobius"/>
    </source>
</evidence>
<protein>
    <submittedName>
        <fullName evidence="2">Uncharacterized protein</fullName>
    </submittedName>
</protein>
<proteinExistence type="predicted"/>
<name>A0A8S5MBI0_9CAUD</name>
<feature type="transmembrane region" description="Helical" evidence="1">
    <location>
        <begin position="12"/>
        <end position="30"/>
    </location>
</feature>
<evidence type="ECO:0000313" key="2">
    <source>
        <dbReference type="EMBL" id="DAD79602.1"/>
    </source>
</evidence>
<accession>A0A8S5MBI0</accession>
<organism evidence="2">
    <name type="scientific">Podoviridae sp. ct53O25</name>
    <dbReference type="NCBI Taxonomy" id="2826539"/>
    <lineage>
        <taxon>Viruses</taxon>
        <taxon>Duplodnaviria</taxon>
        <taxon>Heunggongvirae</taxon>
        <taxon>Uroviricota</taxon>
        <taxon>Caudoviricetes</taxon>
    </lineage>
</organism>
<sequence length="65" mass="7291">MKFRLSDKNKDALKSSVMVGVSFAVFWYGLVSYAWSEHVSPLLVSGIMFVVGLVLGLVTTWYTEE</sequence>
<dbReference type="EMBL" id="BK014869">
    <property type="protein sequence ID" value="DAD79602.1"/>
    <property type="molecule type" value="Genomic_DNA"/>
</dbReference>
<keyword evidence="1" id="KW-0812">Transmembrane</keyword>
<feature type="transmembrane region" description="Helical" evidence="1">
    <location>
        <begin position="42"/>
        <end position="62"/>
    </location>
</feature>
<keyword evidence="1" id="KW-1133">Transmembrane helix</keyword>
<reference evidence="2" key="1">
    <citation type="journal article" date="2021" name="Proc. Natl. Acad. Sci. U.S.A.">
        <title>A Catalog of Tens of Thousands of Viruses from Human Metagenomes Reveals Hidden Associations with Chronic Diseases.</title>
        <authorList>
            <person name="Tisza M.J."/>
            <person name="Buck C.B."/>
        </authorList>
    </citation>
    <scope>NUCLEOTIDE SEQUENCE</scope>
    <source>
        <strain evidence="2">Ct53O25</strain>
    </source>
</reference>